<evidence type="ECO:0000256" key="6">
    <source>
        <dbReference type="ARBA" id="ARBA00023136"/>
    </source>
</evidence>
<evidence type="ECO:0000256" key="8">
    <source>
        <dbReference type="ARBA" id="ARBA00023180"/>
    </source>
</evidence>
<dbReference type="InterPro" id="IPR017452">
    <property type="entry name" value="GPCR_Rhodpsn_7TM"/>
</dbReference>
<feature type="transmembrane region" description="Helical" evidence="10">
    <location>
        <begin position="209"/>
        <end position="235"/>
    </location>
</feature>
<name>A0ABN8RHK7_9CNID</name>
<evidence type="ECO:0000256" key="9">
    <source>
        <dbReference type="ARBA" id="ARBA00023224"/>
    </source>
</evidence>
<dbReference type="Gene3D" id="1.20.1070.10">
    <property type="entry name" value="Rhodopsin 7-helix transmembrane proteins"/>
    <property type="match status" value="2"/>
</dbReference>
<dbReference type="PRINTS" id="PR00237">
    <property type="entry name" value="GPCRRHODOPSN"/>
</dbReference>
<dbReference type="PROSITE" id="PS50262">
    <property type="entry name" value="G_PROTEIN_RECEP_F1_2"/>
    <property type="match status" value="2"/>
</dbReference>
<dbReference type="SUPFAM" id="SSF81321">
    <property type="entry name" value="Family A G protein-coupled receptor-like"/>
    <property type="match status" value="2"/>
</dbReference>
<evidence type="ECO:0000256" key="10">
    <source>
        <dbReference type="SAM" id="Phobius"/>
    </source>
</evidence>
<protein>
    <recommendedName>
        <fullName evidence="11">G-protein coupled receptors family 1 profile domain-containing protein</fullName>
    </recommendedName>
</protein>
<feature type="transmembrane region" description="Helical" evidence="10">
    <location>
        <begin position="247"/>
        <end position="271"/>
    </location>
</feature>
<keyword evidence="5" id="KW-0297">G-protein coupled receptor</keyword>
<feature type="transmembrane region" description="Helical" evidence="10">
    <location>
        <begin position="165"/>
        <end position="189"/>
    </location>
</feature>
<comment type="caution">
    <text evidence="12">The sequence shown here is derived from an EMBL/GenBank/DDBJ whole genome shotgun (WGS) entry which is preliminary data.</text>
</comment>
<organism evidence="12 13">
    <name type="scientific">Porites evermanni</name>
    <dbReference type="NCBI Taxonomy" id="104178"/>
    <lineage>
        <taxon>Eukaryota</taxon>
        <taxon>Metazoa</taxon>
        <taxon>Cnidaria</taxon>
        <taxon>Anthozoa</taxon>
        <taxon>Hexacorallia</taxon>
        <taxon>Scleractinia</taxon>
        <taxon>Fungiina</taxon>
        <taxon>Poritidae</taxon>
        <taxon>Porites</taxon>
    </lineage>
</organism>
<dbReference type="InterPro" id="IPR000276">
    <property type="entry name" value="GPCR_Rhodpsn"/>
</dbReference>
<dbReference type="PANTHER" id="PTHR24246">
    <property type="entry name" value="OLFACTORY RECEPTOR AND ADENOSINE RECEPTOR"/>
    <property type="match status" value="1"/>
</dbReference>
<dbReference type="Pfam" id="PF00001">
    <property type="entry name" value="7tm_1"/>
    <property type="match status" value="2"/>
</dbReference>
<dbReference type="EMBL" id="CALNXI010001859">
    <property type="protein sequence ID" value="CAH3178497.1"/>
    <property type="molecule type" value="Genomic_DNA"/>
</dbReference>
<evidence type="ECO:0000313" key="12">
    <source>
        <dbReference type="EMBL" id="CAH3178497.1"/>
    </source>
</evidence>
<dbReference type="CDD" id="cd00637">
    <property type="entry name" value="7tm_classA_rhodopsin-like"/>
    <property type="match status" value="2"/>
</dbReference>
<dbReference type="PANTHER" id="PTHR24246:SF27">
    <property type="entry name" value="ADENOSINE RECEPTOR, ISOFORM A"/>
    <property type="match status" value="1"/>
</dbReference>
<evidence type="ECO:0000259" key="11">
    <source>
        <dbReference type="PROSITE" id="PS50262"/>
    </source>
</evidence>
<keyword evidence="13" id="KW-1185">Reference proteome</keyword>
<feature type="transmembrane region" description="Helical" evidence="10">
    <location>
        <begin position="72"/>
        <end position="92"/>
    </location>
</feature>
<comment type="subcellular location">
    <subcellularLocation>
        <location evidence="1">Cell membrane</location>
        <topology evidence="1">Multi-pass membrane protein</topology>
    </subcellularLocation>
</comment>
<keyword evidence="6 10" id="KW-0472">Membrane</keyword>
<reference evidence="12 13" key="1">
    <citation type="submission" date="2022-05" db="EMBL/GenBank/DDBJ databases">
        <authorList>
            <consortium name="Genoscope - CEA"/>
            <person name="William W."/>
        </authorList>
    </citation>
    <scope>NUCLEOTIDE SEQUENCE [LARGE SCALE GENOMIC DNA]</scope>
</reference>
<feature type="transmembrane region" description="Helical" evidence="10">
    <location>
        <begin position="330"/>
        <end position="350"/>
    </location>
</feature>
<evidence type="ECO:0000313" key="13">
    <source>
        <dbReference type="Proteomes" id="UP001159427"/>
    </source>
</evidence>
<keyword evidence="2" id="KW-1003">Cell membrane</keyword>
<keyword evidence="3 10" id="KW-0812">Transmembrane</keyword>
<dbReference type="Proteomes" id="UP001159427">
    <property type="component" value="Unassembled WGS sequence"/>
</dbReference>
<keyword evidence="7" id="KW-0675">Receptor</keyword>
<feature type="transmembrane region" description="Helical" evidence="10">
    <location>
        <begin position="277"/>
        <end position="300"/>
    </location>
</feature>
<keyword evidence="9" id="KW-0807">Transducer</keyword>
<keyword evidence="4 10" id="KW-1133">Transmembrane helix</keyword>
<evidence type="ECO:0000256" key="5">
    <source>
        <dbReference type="ARBA" id="ARBA00023040"/>
    </source>
</evidence>
<evidence type="ECO:0000256" key="3">
    <source>
        <dbReference type="ARBA" id="ARBA00022692"/>
    </source>
</evidence>
<feature type="transmembrane region" description="Helical" evidence="10">
    <location>
        <begin position="20"/>
        <end position="42"/>
    </location>
</feature>
<proteinExistence type="predicted"/>
<feature type="non-terminal residue" evidence="12">
    <location>
        <position position="405"/>
    </location>
</feature>
<evidence type="ECO:0000256" key="4">
    <source>
        <dbReference type="ARBA" id="ARBA00022989"/>
    </source>
</evidence>
<feature type="domain" description="G-protein coupled receptors family 1 profile" evidence="11">
    <location>
        <begin position="1"/>
        <end position="125"/>
    </location>
</feature>
<feature type="transmembrane region" description="Helical" evidence="10">
    <location>
        <begin position="362"/>
        <end position="383"/>
    </location>
</feature>
<evidence type="ECO:0000256" key="2">
    <source>
        <dbReference type="ARBA" id="ARBA00022475"/>
    </source>
</evidence>
<evidence type="ECO:0000256" key="1">
    <source>
        <dbReference type="ARBA" id="ARBA00004651"/>
    </source>
</evidence>
<feature type="domain" description="G-protein coupled receptors family 1 profile" evidence="11">
    <location>
        <begin position="116"/>
        <end position="381"/>
    </location>
</feature>
<sequence>MTVGASCLLAVYGILKYRYYMALLSIVIILSLVIVSLSYLAIRTKLTHQGPAINTGHNRQDNERNAKLSRTLFIVIGASVIFWFPGLVVYLISLFFTPGQHSTIFIFLFSTMLHVTNSLVNPVIYSLRMPVFREAFKRVKKKVRIRRQHKTYTVYYKSSKRTSFLLINLAAADMLVGLTEIAMVGVIGLPQMTGLRKIGNTDSPDISTVFQAAFSTASVLFLALISLERAFAFLWPLRHRVTSTSTYIYSIVLVWIAASTVGASCLLVVHGTLKYKFYMAFLSIVIIFCLITVSLSYLAIRTRLTQQVPAIDNAHNRQDNERNKKLSRTLFIVIGSSVVLWVPGLVVYYITFFSSGQQSLIFTYLFTMLHITNSLVNPIIYSLRMPVFKENFKRIKNLVRIQKQH</sequence>
<keyword evidence="8" id="KW-0325">Glycoprotein</keyword>
<accession>A0ABN8RHK7</accession>
<feature type="transmembrane region" description="Helical" evidence="10">
    <location>
        <begin position="104"/>
        <end position="127"/>
    </location>
</feature>
<gene>
    <name evidence="12" type="ORF">PEVE_00011784</name>
</gene>
<evidence type="ECO:0000256" key="7">
    <source>
        <dbReference type="ARBA" id="ARBA00023170"/>
    </source>
</evidence>